<proteinExistence type="predicted"/>
<protein>
    <recommendedName>
        <fullName evidence="3">Mutarotase</fullName>
    </recommendedName>
</protein>
<dbReference type="Pfam" id="PF13563">
    <property type="entry name" value="2_5_RNA_ligase2"/>
    <property type="match status" value="1"/>
</dbReference>
<comment type="caution">
    <text evidence="1">The sequence shown here is derived from an EMBL/GenBank/DDBJ whole genome shotgun (WGS) entry which is preliminary data.</text>
</comment>
<dbReference type="RefSeq" id="WP_237361678.1">
    <property type="nucleotide sequence ID" value="NZ_CAKLDM010000002.1"/>
</dbReference>
<evidence type="ECO:0000313" key="2">
    <source>
        <dbReference type="Proteomes" id="UP000838748"/>
    </source>
</evidence>
<organism evidence="1 2">
    <name type="scientific">Vibrio marisflavi CECT 7928</name>
    <dbReference type="NCBI Taxonomy" id="634439"/>
    <lineage>
        <taxon>Bacteria</taxon>
        <taxon>Pseudomonadati</taxon>
        <taxon>Pseudomonadota</taxon>
        <taxon>Gammaproteobacteria</taxon>
        <taxon>Vibrionales</taxon>
        <taxon>Vibrionaceae</taxon>
        <taxon>Vibrio</taxon>
    </lineage>
</organism>
<dbReference type="EMBL" id="CAKLDM010000002">
    <property type="protein sequence ID" value="CAH0539700.1"/>
    <property type="molecule type" value="Genomic_DNA"/>
</dbReference>
<evidence type="ECO:0000313" key="1">
    <source>
        <dbReference type="EMBL" id="CAH0539700.1"/>
    </source>
</evidence>
<dbReference type="Proteomes" id="UP000838748">
    <property type="component" value="Unassembled WGS sequence"/>
</dbReference>
<name>A0ABM9A4I8_9VIBR</name>
<sequence>MREEKRIYDSMWDNFEQVIKAGTYQTDKLIDSPSDNRRGITTLSYLRGSTPLTENISNFLNDLKSLEPEQYYPAISELHVTVLTIITCYENFHISDSEGQDYAEVFKEAVQSVSPFELKFKGVTASPSCILLQGIMQGESLNELRNSLRTGLKKSKLQFGKDARYNIATAHSTVVRFKQPLHNANQLFELLKKYREYNFGTHTVGSVRLVTNDWYLKENNTKLLAEVKLDL</sequence>
<dbReference type="SUPFAM" id="SSF55144">
    <property type="entry name" value="LigT-like"/>
    <property type="match status" value="1"/>
</dbReference>
<dbReference type="Gene3D" id="3.90.1140.10">
    <property type="entry name" value="Cyclic phosphodiesterase"/>
    <property type="match status" value="1"/>
</dbReference>
<gene>
    <name evidence="1" type="ORF">VMF7928_02377</name>
</gene>
<accession>A0ABM9A4I8</accession>
<keyword evidence="2" id="KW-1185">Reference proteome</keyword>
<evidence type="ECO:0008006" key="3">
    <source>
        <dbReference type="Google" id="ProtNLM"/>
    </source>
</evidence>
<reference evidence="1" key="1">
    <citation type="submission" date="2021-11" db="EMBL/GenBank/DDBJ databases">
        <authorList>
            <person name="Rodrigo-Torres L."/>
            <person name="Arahal R. D."/>
            <person name="Lucena T."/>
        </authorList>
    </citation>
    <scope>NUCLEOTIDE SEQUENCE</scope>
    <source>
        <strain evidence="1">CECT 7928</strain>
    </source>
</reference>
<dbReference type="InterPro" id="IPR009097">
    <property type="entry name" value="Cyclic_Pdiesterase"/>
</dbReference>